<feature type="domain" description="VOC" evidence="1">
    <location>
        <begin position="6"/>
        <end position="124"/>
    </location>
</feature>
<keyword evidence="3" id="KW-1185">Reference proteome</keyword>
<evidence type="ECO:0000259" key="1">
    <source>
        <dbReference type="PROSITE" id="PS51819"/>
    </source>
</evidence>
<dbReference type="PANTHER" id="PTHR33993">
    <property type="entry name" value="GLYOXALASE-RELATED"/>
    <property type="match status" value="1"/>
</dbReference>
<accession>A0A8J3FZG1</accession>
<dbReference type="Proteomes" id="UP000637578">
    <property type="component" value="Unassembled WGS sequence"/>
</dbReference>
<dbReference type="InterPro" id="IPR041581">
    <property type="entry name" value="Glyoxalase_6"/>
</dbReference>
<dbReference type="InterPro" id="IPR037523">
    <property type="entry name" value="VOC_core"/>
</dbReference>
<dbReference type="RefSeq" id="WP_189061644.1">
    <property type="nucleotide sequence ID" value="NZ_BMMK01000046.1"/>
</dbReference>
<name>A0A8J3FZG1_9PSEU</name>
<dbReference type="Gene3D" id="3.10.180.10">
    <property type="entry name" value="2,3-Dihydroxybiphenyl 1,2-Dioxygenase, domain 1"/>
    <property type="match status" value="1"/>
</dbReference>
<dbReference type="PANTHER" id="PTHR33993:SF5">
    <property type="entry name" value="GLYOXALASE"/>
    <property type="match status" value="1"/>
</dbReference>
<dbReference type="InterPro" id="IPR052164">
    <property type="entry name" value="Anthracycline_SecMetBiosynth"/>
</dbReference>
<dbReference type="AlphaFoldDB" id="A0A8J3FZG1"/>
<reference evidence="2" key="1">
    <citation type="journal article" date="2014" name="Int. J. Syst. Evol. Microbiol.">
        <title>Complete genome sequence of Corynebacterium casei LMG S-19264T (=DSM 44701T), isolated from a smear-ripened cheese.</title>
        <authorList>
            <consortium name="US DOE Joint Genome Institute (JGI-PGF)"/>
            <person name="Walter F."/>
            <person name="Albersmeier A."/>
            <person name="Kalinowski J."/>
            <person name="Ruckert C."/>
        </authorList>
    </citation>
    <scope>NUCLEOTIDE SEQUENCE</scope>
    <source>
        <strain evidence="2">CGMCC 4.5737</strain>
    </source>
</reference>
<dbReference type="InterPro" id="IPR029068">
    <property type="entry name" value="Glyas_Bleomycin-R_OHBP_Dase"/>
</dbReference>
<comment type="caution">
    <text evidence="2">The sequence shown here is derived from an EMBL/GenBank/DDBJ whole genome shotgun (WGS) entry which is preliminary data.</text>
</comment>
<sequence length="128" mass="14374">MARITGIGGVFLRAVDVDALTVWYREALGIPLADYGSVTFHWSNGVSPQRPGTTTWALFPAETDYFGRREQQAMMNFRVDDLYGLLALLRARGVEVLDEVEESEFGRFGWCVDPEGNRIELWEPAAGM</sequence>
<dbReference type="SUPFAM" id="SSF54593">
    <property type="entry name" value="Glyoxalase/Bleomycin resistance protein/Dihydroxybiphenyl dioxygenase"/>
    <property type="match status" value="1"/>
</dbReference>
<dbReference type="Pfam" id="PF18029">
    <property type="entry name" value="Glyoxalase_6"/>
    <property type="match status" value="1"/>
</dbReference>
<dbReference type="PROSITE" id="PS51819">
    <property type="entry name" value="VOC"/>
    <property type="match status" value="1"/>
</dbReference>
<evidence type="ECO:0000313" key="2">
    <source>
        <dbReference type="EMBL" id="GGM80075.1"/>
    </source>
</evidence>
<dbReference type="EMBL" id="BMMK01000046">
    <property type="protein sequence ID" value="GGM80075.1"/>
    <property type="molecule type" value="Genomic_DNA"/>
</dbReference>
<reference evidence="2" key="2">
    <citation type="submission" date="2020-09" db="EMBL/GenBank/DDBJ databases">
        <authorList>
            <person name="Sun Q."/>
            <person name="Zhou Y."/>
        </authorList>
    </citation>
    <scope>NUCLEOTIDE SEQUENCE</scope>
    <source>
        <strain evidence="2">CGMCC 4.5737</strain>
    </source>
</reference>
<organism evidence="2 3">
    <name type="scientific">Longimycelium tulufanense</name>
    <dbReference type="NCBI Taxonomy" id="907463"/>
    <lineage>
        <taxon>Bacteria</taxon>
        <taxon>Bacillati</taxon>
        <taxon>Actinomycetota</taxon>
        <taxon>Actinomycetes</taxon>
        <taxon>Pseudonocardiales</taxon>
        <taxon>Pseudonocardiaceae</taxon>
        <taxon>Longimycelium</taxon>
    </lineage>
</organism>
<evidence type="ECO:0000313" key="3">
    <source>
        <dbReference type="Proteomes" id="UP000637578"/>
    </source>
</evidence>
<protein>
    <submittedName>
        <fullName evidence="2">Glyoxalase</fullName>
    </submittedName>
</protein>
<proteinExistence type="predicted"/>
<gene>
    <name evidence="2" type="ORF">GCM10012275_58330</name>
</gene>